<evidence type="ECO:0000256" key="1">
    <source>
        <dbReference type="SAM" id="MobiDB-lite"/>
    </source>
</evidence>
<comment type="caution">
    <text evidence="2">The sequence shown here is derived from an EMBL/GenBank/DDBJ whole genome shotgun (WGS) entry which is preliminary data.</text>
</comment>
<protein>
    <submittedName>
        <fullName evidence="2">Uncharacterized protein</fullName>
    </submittedName>
</protein>
<dbReference type="AlphaFoldDB" id="A0A565AY77"/>
<accession>A0A565AY77</accession>
<organism evidence="2 3">
    <name type="scientific">Arabis nemorensis</name>
    <dbReference type="NCBI Taxonomy" id="586526"/>
    <lineage>
        <taxon>Eukaryota</taxon>
        <taxon>Viridiplantae</taxon>
        <taxon>Streptophyta</taxon>
        <taxon>Embryophyta</taxon>
        <taxon>Tracheophyta</taxon>
        <taxon>Spermatophyta</taxon>
        <taxon>Magnoliopsida</taxon>
        <taxon>eudicotyledons</taxon>
        <taxon>Gunneridae</taxon>
        <taxon>Pentapetalae</taxon>
        <taxon>rosids</taxon>
        <taxon>malvids</taxon>
        <taxon>Brassicales</taxon>
        <taxon>Brassicaceae</taxon>
        <taxon>Arabideae</taxon>
        <taxon>Arabis</taxon>
    </lineage>
</organism>
<reference evidence="2" key="1">
    <citation type="submission" date="2019-07" db="EMBL/GenBank/DDBJ databases">
        <authorList>
            <person name="Dittberner H."/>
        </authorList>
    </citation>
    <scope>NUCLEOTIDE SEQUENCE [LARGE SCALE GENOMIC DNA]</scope>
</reference>
<evidence type="ECO:0000313" key="2">
    <source>
        <dbReference type="EMBL" id="VVA94366.1"/>
    </source>
</evidence>
<proteinExistence type="predicted"/>
<feature type="region of interest" description="Disordered" evidence="1">
    <location>
        <begin position="1"/>
        <end position="57"/>
    </location>
</feature>
<name>A0A565AY77_9BRAS</name>
<dbReference type="Proteomes" id="UP000489600">
    <property type="component" value="Unassembled WGS sequence"/>
</dbReference>
<keyword evidence="3" id="KW-1185">Reference proteome</keyword>
<gene>
    <name evidence="2" type="ORF">ANE_LOCUS4811</name>
</gene>
<dbReference type="EMBL" id="CABITT030000002">
    <property type="protein sequence ID" value="VVA94366.1"/>
    <property type="molecule type" value="Genomic_DNA"/>
</dbReference>
<evidence type="ECO:0000313" key="3">
    <source>
        <dbReference type="Proteomes" id="UP000489600"/>
    </source>
</evidence>
<sequence>MTVTHNKMLRTRSHCSSLIPPAQPSQRQPPQPPDPSVPPDPVLATHSTSTSPLWSPMMPSRPSFLIVFIEICCHSGSMIMFRRRTSFFSDLTLVSVVGVISQQKLRR</sequence>
<feature type="compositionally biased region" description="Pro residues" evidence="1">
    <location>
        <begin position="21"/>
        <end position="41"/>
    </location>
</feature>